<organism evidence="2 3">
    <name type="scientific">Trichoderma ghanense</name>
    <dbReference type="NCBI Taxonomy" id="65468"/>
    <lineage>
        <taxon>Eukaryota</taxon>
        <taxon>Fungi</taxon>
        <taxon>Dikarya</taxon>
        <taxon>Ascomycota</taxon>
        <taxon>Pezizomycotina</taxon>
        <taxon>Sordariomycetes</taxon>
        <taxon>Hypocreomycetidae</taxon>
        <taxon>Hypocreales</taxon>
        <taxon>Hypocreaceae</taxon>
        <taxon>Trichoderma</taxon>
    </lineage>
</organism>
<dbReference type="GeneID" id="300575347"/>
<evidence type="ECO:0000313" key="2">
    <source>
        <dbReference type="EMBL" id="TFB03922.1"/>
    </source>
</evidence>
<protein>
    <submittedName>
        <fullName evidence="2">Uncharacterized protein</fullName>
    </submittedName>
</protein>
<gene>
    <name evidence="2" type="ORF">CCMA1212_003552</name>
</gene>
<sequence length="84" mass="9381">MATPERVSRKKRAAQHRGIAEDRHQDRQGTESPEPVLDHVEQSTANAAVCLPVSMPLFHDIKMRLALSPSRARSEASATRSHNR</sequence>
<accession>A0ABY2H6I4</accession>
<feature type="region of interest" description="Disordered" evidence="1">
    <location>
        <begin position="1"/>
        <end position="35"/>
    </location>
</feature>
<name>A0ABY2H6I4_9HYPO</name>
<feature type="compositionally biased region" description="Basic and acidic residues" evidence="1">
    <location>
        <begin position="18"/>
        <end position="29"/>
    </location>
</feature>
<comment type="caution">
    <text evidence="2">The sequence shown here is derived from an EMBL/GenBank/DDBJ whole genome shotgun (WGS) entry which is preliminary data.</text>
</comment>
<dbReference type="EMBL" id="PPTA01000004">
    <property type="protein sequence ID" value="TFB03922.1"/>
    <property type="molecule type" value="Genomic_DNA"/>
</dbReference>
<evidence type="ECO:0000313" key="3">
    <source>
        <dbReference type="Proteomes" id="UP001642720"/>
    </source>
</evidence>
<dbReference type="RefSeq" id="XP_073560123.1">
    <property type="nucleotide sequence ID" value="XM_073700897.1"/>
</dbReference>
<proteinExistence type="predicted"/>
<reference evidence="2 3" key="1">
    <citation type="submission" date="2018-01" db="EMBL/GenBank/DDBJ databases">
        <title>Genome characterization of the sugarcane-associated fungus Trichoderma ghanense CCMA-1212 and their application in lignocelulose bioconversion.</title>
        <authorList>
            <person name="Steindorff A.S."/>
            <person name="Mendes T.D."/>
            <person name="Vilela E.S.D."/>
            <person name="Rodrigues D.S."/>
            <person name="Formighieri E.F."/>
            <person name="Melo I.S."/>
            <person name="Favaro L.C.L."/>
        </authorList>
    </citation>
    <scope>NUCLEOTIDE SEQUENCE [LARGE SCALE GENOMIC DNA]</scope>
    <source>
        <strain evidence="2 3">CCMA-1212</strain>
    </source>
</reference>
<evidence type="ECO:0000256" key="1">
    <source>
        <dbReference type="SAM" id="MobiDB-lite"/>
    </source>
</evidence>
<dbReference type="Proteomes" id="UP001642720">
    <property type="component" value="Unassembled WGS sequence"/>
</dbReference>
<keyword evidence="3" id="KW-1185">Reference proteome</keyword>